<name>A0ACC6ILT6_9ACTN</name>
<keyword evidence="2" id="KW-1185">Reference proteome</keyword>
<gene>
    <name evidence="1" type="ORF">QE364_003404</name>
</gene>
<sequence length="581" mass="59751">MSGTATLLPVASARETARVVGRLLDRRRARLVATVLLLLLASATALAVPRLLGEVVDAVARSAPTTELAVLGGAVAAAGGVAAALGLAGGRILVACLQEVVAELREDVVAAAIALDAGTVESAGSGDVVSRVTRDVEAVTEAASDVLPQFVRAGFTIALTLVGLAVLDPWLVLAALTAAPLQAGTTRWFVRRSRPLYERLRREESSRGQAIIETVDGAATVQAHGRQQQHLATIAERSLRAVETGRDATRVRNRFFAGLNTAEFLGLAAVLAVGFWRADAGALTVGGVTAGALYFHRLFGPVGSLLESIDDLQRASVGLERLVGIIGPGPSTRSPGPSAVVRDAAVEVRGLSLAYGAGPDVLRDVTLRIAPGTTTVLVGASGSGKSTLARAVAGLLPVERGEVLVGGVPAARARRPDGRPAVLLVTQEVHLFTGTVADDVRLGRPAATDAEVRGALDRVGAAWVHDLPDGVATVLGPGTDEGRAQQVALARALLADPPVLVLDEATAYAGGRGAGLDDAVDALRRGRTTLVVAHRLATTLHADTVVVLADGRIVEQGTHAELVARGGAFAALWEAWSSVPR</sequence>
<dbReference type="EMBL" id="JAVIZJ010000010">
    <property type="protein sequence ID" value="MDR6211676.1"/>
    <property type="molecule type" value="Genomic_DNA"/>
</dbReference>
<accession>A0ACC6ILT6</accession>
<comment type="caution">
    <text evidence="1">The sequence shown here is derived from an EMBL/GenBank/DDBJ whole genome shotgun (WGS) entry which is preliminary data.</text>
</comment>
<dbReference type="Proteomes" id="UP001261666">
    <property type="component" value="Unassembled WGS sequence"/>
</dbReference>
<reference evidence="1" key="1">
    <citation type="submission" date="2023-08" db="EMBL/GenBank/DDBJ databases">
        <title>Functional and genomic diversity of the sorghum phyllosphere microbiome.</title>
        <authorList>
            <person name="Shade A."/>
        </authorList>
    </citation>
    <scope>NUCLEOTIDE SEQUENCE</scope>
    <source>
        <strain evidence="1">SORGH_AS_0885</strain>
    </source>
</reference>
<organism evidence="1 2">
    <name type="scientific">Nocardioides zeae</name>
    <dbReference type="NCBI Taxonomy" id="1457234"/>
    <lineage>
        <taxon>Bacteria</taxon>
        <taxon>Bacillati</taxon>
        <taxon>Actinomycetota</taxon>
        <taxon>Actinomycetes</taxon>
        <taxon>Propionibacteriales</taxon>
        <taxon>Nocardioidaceae</taxon>
        <taxon>Nocardioides</taxon>
    </lineage>
</organism>
<keyword evidence="1" id="KW-0067">ATP-binding</keyword>
<proteinExistence type="predicted"/>
<evidence type="ECO:0000313" key="2">
    <source>
        <dbReference type="Proteomes" id="UP001261666"/>
    </source>
</evidence>
<protein>
    <submittedName>
        <fullName evidence="1">ATP-binding cassette subfamily C protein</fullName>
    </submittedName>
</protein>
<evidence type="ECO:0000313" key="1">
    <source>
        <dbReference type="EMBL" id="MDR6211676.1"/>
    </source>
</evidence>
<keyword evidence="1" id="KW-0547">Nucleotide-binding</keyword>